<evidence type="ECO:0000256" key="3">
    <source>
        <dbReference type="ARBA" id="ARBA00022448"/>
    </source>
</evidence>
<dbReference type="Gene3D" id="2.60.40.3110">
    <property type="match status" value="1"/>
</dbReference>
<dbReference type="Gene3D" id="3.10.20.410">
    <property type="match status" value="1"/>
</dbReference>
<protein>
    <submittedName>
        <fullName evidence="13">Fimbrial protein</fullName>
    </submittedName>
</protein>
<organism evidence="13 14">
    <name type="scientific">Pseudomonas caspiana</name>
    <dbReference type="NCBI Taxonomy" id="1451454"/>
    <lineage>
        <taxon>Bacteria</taxon>
        <taxon>Pseudomonadati</taxon>
        <taxon>Pseudomonadota</taxon>
        <taxon>Gammaproteobacteria</taxon>
        <taxon>Pseudomonadales</taxon>
        <taxon>Pseudomonadaceae</taxon>
        <taxon>Pseudomonas</taxon>
    </lineage>
</organism>
<gene>
    <name evidence="13" type="ORF">AUC60_03015</name>
</gene>
<dbReference type="InterPro" id="IPR025885">
    <property type="entry name" value="PapC_N"/>
</dbReference>
<dbReference type="Gene3D" id="2.60.40.2610">
    <property type="entry name" value="Outer membrane usher protein FimD, plug domain"/>
    <property type="match status" value="1"/>
</dbReference>
<dbReference type="PANTHER" id="PTHR30451">
    <property type="entry name" value="OUTER MEMBRANE USHER PROTEIN"/>
    <property type="match status" value="1"/>
</dbReference>
<comment type="caution">
    <text evidence="13">The sequence shown here is derived from an EMBL/GenBank/DDBJ whole genome shotgun (WGS) entry which is preliminary data.</text>
</comment>
<dbReference type="Proteomes" id="UP000195440">
    <property type="component" value="Unassembled WGS sequence"/>
</dbReference>
<dbReference type="PANTHER" id="PTHR30451:SF21">
    <property type="entry name" value="FIMBRIAL USHER DOMAIN-CONTAINING PROTEIN YDET-RELATED"/>
    <property type="match status" value="1"/>
</dbReference>
<keyword evidence="8 10" id="KW-0472">Membrane</keyword>
<dbReference type="OrthoDB" id="6554712at2"/>
<evidence type="ECO:0000256" key="5">
    <source>
        <dbReference type="ARBA" id="ARBA00022558"/>
    </source>
</evidence>
<dbReference type="Pfam" id="PF00577">
    <property type="entry name" value="Usher"/>
    <property type="match status" value="1"/>
</dbReference>
<dbReference type="EMBL" id="LOHF01000002">
    <property type="protein sequence ID" value="OUM75523.1"/>
    <property type="molecule type" value="Genomic_DNA"/>
</dbReference>
<dbReference type="InterPro" id="IPR025949">
    <property type="entry name" value="PapC-like_C"/>
</dbReference>
<sequence length="851" mass="92861">MEWLYKNIGELTPGSILQLAKGVKSKPVKVSLALGVVQLLSMQSWAAQSAPVAGVKFNTAFIQGSDQPPELSEFLQANTVLPGTYRVDIYVNRALSGRRDIVFANNALSGRIEPCLTLQMLQAFGLDLDRLGAEQTPQNPHACFDLPANIEFAKVDYQPNALRLNISVPQASMQRSARGYVPPELWDEGEPVGFANYSFNAVRRSNQRESTEQYYVGLRNGLNLGAWRLRNESSLVYSDGQSYRFSSNRTYLQRDLGALRSQLTLGETFTDSQVFDSVRFRGVGVSSDDAMLPDSERNYTPVIRGTAETNASVEIRQNGFLLYSGNVSPGPFEISDIYPSGSNGDLQVTIIEADGRRRTFTQAYASLPIMVPEGAFRYSLAAGQVDSGMDDGATPTFASLALIYGLTEHVTGFGGLQMAEDYQATNIGTGLNTGYGALSADLTHSISETGQQRQAGHSVRLRYANALDVTNTTFAVAGYRYSTELYRSLNEHVETSRMRFRRDMTGRPKDRMELTVTQSLPAQLGSLSLTASEQRYWGNDGKTRQFYLAYNAAWRTLSYSLSLENNREFGNQGQGESDNRIAVSLTLPLGENPSSARLSFNAVRDSSGGYNAQTGLSGQVLDKRHAFYSVQAGHDSSSGSFGSGKINTTLPYGRFEAGYSQGRDYDALSLGASGSVLVHGGGINLGQSLGETFALVEVPKVGGARLSSFSNIETAANGYAVLPYAQPYRSNWVSLDTRQLGADVELDNAVNQIVPRRGAMPVVRFKASTGRRVQFELVQYDGSKIPLGASVETPEGKALGVVDPTGRALILSEQDSGELRVRWANQTCRAAFTLPTRDPLRAYERIRVTCQ</sequence>
<keyword evidence="5 10" id="KW-1029">Fimbrium biogenesis</keyword>
<dbReference type="RefSeq" id="WP_087264951.1">
    <property type="nucleotide sequence ID" value="NZ_JBJGBV010000005.1"/>
</dbReference>
<keyword evidence="3 10" id="KW-0813">Transport</keyword>
<dbReference type="Gene3D" id="2.60.40.2070">
    <property type="match status" value="1"/>
</dbReference>
<comment type="subcellular location">
    <subcellularLocation>
        <location evidence="1 10">Cell outer membrane</location>
        <topology evidence="1 10">Multi-pass membrane protein</topology>
    </subcellularLocation>
</comment>
<keyword evidence="4" id="KW-1134">Transmembrane beta strand</keyword>
<dbReference type="InterPro" id="IPR043142">
    <property type="entry name" value="PapC-like_C_sf"/>
</dbReference>
<dbReference type="PROSITE" id="PS01151">
    <property type="entry name" value="FIMBRIAL_USHER"/>
    <property type="match status" value="1"/>
</dbReference>
<keyword evidence="6 10" id="KW-0812">Transmembrane</keyword>
<dbReference type="GO" id="GO:0009279">
    <property type="term" value="C:cell outer membrane"/>
    <property type="evidence" value="ECO:0007669"/>
    <property type="project" value="UniProtKB-SubCell"/>
</dbReference>
<evidence type="ECO:0000256" key="6">
    <source>
        <dbReference type="ARBA" id="ARBA00022692"/>
    </source>
</evidence>
<reference evidence="13 14" key="1">
    <citation type="journal article" date="2017" name="Syst. Appl. Microbiol.">
        <title>Pseudomonas caspiana sp. nov., a citrus pathogen in the Pseudomonas syringae phylogenetic group.</title>
        <authorList>
            <person name="Busquets A."/>
            <person name="Gomila M."/>
            <person name="Beiki F."/>
            <person name="Mulet M."/>
            <person name="Rahimian H."/>
            <person name="Garcia-Valdes E."/>
            <person name="Lalucat J."/>
        </authorList>
    </citation>
    <scope>NUCLEOTIDE SEQUENCE [LARGE SCALE GENOMIC DNA]</scope>
    <source>
        <strain evidence="13 14">FBF102</strain>
    </source>
</reference>
<evidence type="ECO:0000256" key="4">
    <source>
        <dbReference type="ARBA" id="ARBA00022452"/>
    </source>
</evidence>
<evidence type="ECO:0000256" key="8">
    <source>
        <dbReference type="ARBA" id="ARBA00023136"/>
    </source>
</evidence>
<keyword evidence="14" id="KW-1185">Reference proteome</keyword>
<evidence type="ECO:0000256" key="2">
    <source>
        <dbReference type="ARBA" id="ARBA00008064"/>
    </source>
</evidence>
<dbReference type="GO" id="GO:0015473">
    <property type="term" value="F:fimbrial usher porin activity"/>
    <property type="evidence" value="ECO:0007669"/>
    <property type="project" value="InterPro"/>
</dbReference>
<dbReference type="AlphaFoldDB" id="A0A1Y3PD26"/>
<keyword evidence="7" id="KW-0732">Signal</keyword>
<feature type="domain" description="PapC N-terminal" evidence="12">
    <location>
        <begin position="56"/>
        <end position="201"/>
    </location>
</feature>
<feature type="domain" description="PapC-like C-terminal" evidence="11">
    <location>
        <begin position="775"/>
        <end position="835"/>
    </location>
</feature>
<evidence type="ECO:0000259" key="12">
    <source>
        <dbReference type="Pfam" id="PF13954"/>
    </source>
</evidence>
<accession>A0A1Y3PD26</accession>
<evidence type="ECO:0000256" key="7">
    <source>
        <dbReference type="ARBA" id="ARBA00022729"/>
    </source>
</evidence>
<evidence type="ECO:0000313" key="14">
    <source>
        <dbReference type="Proteomes" id="UP000195440"/>
    </source>
</evidence>
<proteinExistence type="inferred from homology"/>
<dbReference type="InterPro" id="IPR037224">
    <property type="entry name" value="PapC_N_sf"/>
</dbReference>
<evidence type="ECO:0000313" key="13">
    <source>
        <dbReference type="EMBL" id="OUM75523.1"/>
    </source>
</evidence>
<dbReference type="GO" id="GO:0009297">
    <property type="term" value="P:pilus assembly"/>
    <property type="evidence" value="ECO:0007669"/>
    <property type="project" value="InterPro"/>
</dbReference>
<dbReference type="SUPFAM" id="SSF141729">
    <property type="entry name" value="FimD N-terminal domain-like"/>
    <property type="match status" value="1"/>
</dbReference>
<dbReference type="InterPro" id="IPR018030">
    <property type="entry name" value="Fimbrial_membr_usher_CS"/>
</dbReference>
<comment type="similarity">
    <text evidence="2 10">Belongs to the fimbrial export usher family.</text>
</comment>
<dbReference type="FunFam" id="2.60.40.3110:FF:000001">
    <property type="entry name" value="Putative fimbrial outer membrane usher"/>
    <property type="match status" value="1"/>
</dbReference>
<evidence type="ECO:0000256" key="1">
    <source>
        <dbReference type="ARBA" id="ARBA00004571"/>
    </source>
</evidence>
<dbReference type="InterPro" id="IPR000015">
    <property type="entry name" value="Fimb_usher"/>
</dbReference>
<evidence type="ECO:0000256" key="10">
    <source>
        <dbReference type="RuleBase" id="RU003884"/>
    </source>
</evidence>
<dbReference type="Pfam" id="PF13953">
    <property type="entry name" value="PapC_C"/>
    <property type="match status" value="1"/>
</dbReference>
<name>A0A1Y3PD26_9PSED</name>
<evidence type="ECO:0000259" key="11">
    <source>
        <dbReference type="Pfam" id="PF13953"/>
    </source>
</evidence>
<dbReference type="InterPro" id="IPR042186">
    <property type="entry name" value="FimD_plug_dom"/>
</dbReference>
<evidence type="ECO:0000256" key="9">
    <source>
        <dbReference type="ARBA" id="ARBA00023237"/>
    </source>
</evidence>
<keyword evidence="9 10" id="KW-0998">Cell outer membrane</keyword>
<dbReference type="Pfam" id="PF13954">
    <property type="entry name" value="PapC_N"/>
    <property type="match status" value="1"/>
</dbReference>